<dbReference type="EMBL" id="JAVDSB010000030">
    <property type="protein sequence ID" value="MDR6555484.1"/>
    <property type="molecule type" value="Genomic_DNA"/>
</dbReference>
<accession>A0ABU1P7E8</accession>
<organism evidence="1 2">
    <name type="scientific">Paenibacillus qinlingensis</name>
    <dbReference type="NCBI Taxonomy" id="1837343"/>
    <lineage>
        <taxon>Bacteria</taxon>
        <taxon>Bacillati</taxon>
        <taxon>Bacillota</taxon>
        <taxon>Bacilli</taxon>
        <taxon>Bacillales</taxon>
        <taxon>Paenibacillaceae</taxon>
        <taxon>Paenibacillus</taxon>
    </lineage>
</organism>
<sequence>MTREQAITYFKTQSYAIELLVKELEGDKKVTVEWMIDLVGVNDILKEVDAL</sequence>
<protein>
    <submittedName>
        <fullName evidence="1">Uncharacterized protein</fullName>
    </submittedName>
</protein>
<comment type="caution">
    <text evidence="1">The sequence shown here is derived from an EMBL/GenBank/DDBJ whole genome shotgun (WGS) entry which is preliminary data.</text>
</comment>
<dbReference type="RefSeq" id="WP_310502806.1">
    <property type="nucleotide sequence ID" value="NZ_JAVDSB010000030.1"/>
</dbReference>
<name>A0ABU1P7E8_9BACL</name>
<evidence type="ECO:0000313" key="2">
    <source>
        <dbReference type="Proteomes" id="UP001267290"/>
    </source>
</evidence>
<proteinExistence type="predicted"/>
<reference evidence="1 2" key="1">
    <citation type="submission" date="2023-07" db="EMBL/GenBank/DDBJ databases">
        <title>Sorghum-associated microbial communities from plants grown in Nebraska, USA.</title>
        <authorList>
            <person name="Schachtman D."/>
        </authorList>
    </citation>
    <scope>NUCLEOTIDE SEQUENCE [LARGE SCALE GENOMIC DNA]</scope>
    <source>
        <strain evidence="1 2">CC258</strain>
    </source>
</reference>
<keyword evidence="2" id="KW-1185">Reference proteome</keyword>
<evidence type="ECO:0000313" key="1">
    <source>
        <dbReference type="EMBL" id="MDR6555484.1"/>
    </source>
</evidence>
<dbReference type="Proteomes" id="UP001267290">
    <property type="component" value="Unassembled WGS sequence"/>
</dbReference>
<gene>
    <name evidence="1" type="ORF">J2736_006746</name>
</gene>